<keyword evidence="1" id="KW-0547">Nucleotide-binding</keyword>
<feature type="domain" description="Sigma-54 factor interaction" evidence="6">
    <location>
        <begin position="500"/>
        <end position="561"/>
    </location>
</feature>
<keyword evidence="4" id="KW-0238">DNA-binding</keyword>
<dbReference type="EMBL" id="JAADZU010000003">
    <property type="protein sequence ID" value="NDK88290.1"/>
    <property type="molecule type" value="Genomic_DNA"/>
</dbReference>
<dbReference type="GO" id="GO:0005524">
    <property type="term" value="F:ATP binding"/>
    <property type="evidence" value="ECO:0007669"/>
    <property type="project" value="UniProtKB-KW"/>
</dbReference>
<proteinExistence type="predicted"/>
<dbReference type="Gene3D" id="3.30.450.40">
    <property type="match status" value="1"/>
</dbReference>
<dbReference type="AlphaFoldDB" id="A0A7K3LJ97"/>
<dbReference type="InterPro" id="IPR029016">
    <property type="entry name" value="GAF-like_dom_sf"/>
</dbReference>
<dbReference type="PANTHER" id="PTHR32071">
    <property type="entry name" value="TRANSCRIPTIONAL REGULATORY PROTEIN"/>
    <property type="match status" value="1"/>
</dbReference>
<dbReference type="SUPFAM" id="SSF52540">
    <property type="entry name" value="P-loop containing nucleoside triphosphate hydrolases"/>
    <property type="match status" value="1"/>
</dbReference>
<evidence type="ECO:0000256" key="1">
    <source>
        <dbReference type="ARBA" id="ARBA00022741"/>
    </source>
</evidence>
<evidence type="ECO:0000256" key="5">
    <source>
        <dbReference type="ARBA" id="ARBA00023163"/>
    </source>
</evidence>
<keyword evidence="8" id="KW-1185">Reference proteome</keyword>
<evidence type="ECO:0000259" key="6">
    <source>
        <dbReference type="PROSITE" id="PS50045"/>
    </source>
</evidence>
<evidence type="ECO:0000313" key="7">
    <source>
        <dbReference type="EMBL" id="NDK88290.1"/>
    </source>
</evidence>
<dbReference type="PANTHER" id="PTHR32071:SF122">
    <property type="entry name" value="SIGMA FACTOR"/>
    <property type="match status" value="1"/>
</dbReference>
<dbReference type="InterPro" id="IPR002197">
    <property type="entry name" value="HTH_Fis"/>
</dbReference>
<organism evidence="7 8">
    <name type="scientific">Gordonia desulfuricans</name>
    <dbReference type="NCBI Taxonomy" id="89051"/>
    <lineage>
        <taxon>Bacteria</taxon>
        <taxon>Bacillati</taxon>
        <taxon>Actinomycetota</taxon>
        <taxon>Actinomycetes</taxon>
        <taxon>Mycobacteriales</taxon>
        <taxon>Gordoniaceae</taxon>
        <taxon>Gordonia</taxon>
    </lineage>
</organism>
<reference evidence="7 8" key="1">
    <citation type="submission" date="2020-01" db="EMBL/GenBank/DDBJ databases">
        <title>Investigation of new actinobacteria for the biodesulphurisation of diesel fuel.</title>
        <authorList>
            <person name="Athi Narayanan S.M."/>
        </authorList>
    </citation>
    <scope>NUCLEOTIDE SEQUENCE [LARGE SCALE GENOMIC DNA]</scope>
    <source>
        <strain evidence="7 8">213E</strain>
    </source>
</reference>
<comment type="caution">
    <text evidence="7">The sequence shown here is derived from an EMBL/GenBank/DDBJ whole genome shotgun (WGS) entry which is preliminary data.</text>
</comment>
<dbReference type="Pfam" id="PF25601">
    <property type="entry name" value="AAA_lid_14"/>
    <property type="match status" value="1"/>
</dbReference>
<dbReference type="InterPro" id="IPR009057">
    <property type="entry name" value="Homeodomain-like_sf"/>
</dbReference>
<keyword evidence="5" id="KW-0804">Transcription</keyword>
<dbReference type="GO" id="GO:0006355">
    <property type="term" value="P:regulation of DNA-templated transcription"/>
    <property type="evidence" value="ECO:0007669"/>
    <property type="project" value="InterPro"/>
</dbReference>
<dbReference type="InterPro" id="IPR027417">
    <property type="entry name" value="P-loop_NTPase"/>
</dbReference>
<dbReference type="Pfam" id="PF02954">
    <property type="entry name" value="HTH_8"/>
    <property type="match status" value="1"/>
</dbReference>
<dbReference type="Gene3D" id="1.10.10.60">
    <property type="entry name" value="Homeodomain-like"/>
    <property type="match status" value="1"/>
</dbReference>
<sequence>MPNSANRLLRVAAARADFLDSGVQGAAGVPDTVVASWERSHEAGVDVMAPRSEYTEDIDTESLLHRCAQPVLDQLISDIVEMPLVVALTDSRARIVRRIDVSPAVGRLLDRVELAPGFRYAENTVGTNGIGTVLEAGRPISVIGPEHFTEQLQPFACTGSPIIDPVTGRVEGILDISTLTTTWSPVMHALVKSAAKDIGNNLLMDRSQAQQAIFATYLRASARSSRHAVFAFGDAVFMANTNAQNGFDADEQRSIREHATFLMSRTGHTSDTVTMPGGRLVHIRGTRIEIGSAVVGMVVTAEVISRGRRRPVAAQGFGVQRLPSAGVATAATTALAGDLGRTHTSVVTGRSPVWQRACDELRSALEHRRPVVVMGETGTGKFTLAGELFHSLYSGARSVVIDATQADGTQFDGAQFEGARFDADSRVDDVPPLVEEVDEPTLMIVRNIDQCSTDGVERLDALFTQIGAVDGPVWFLATLSDSALDSHLPFRQLLSHFDGSIAVPPLRCRTDDLNAIVSALSAELAGGRSVRFSPEAWRIITHYSWPRNISQLREALDHALHRRPAGEIQATDLPGYCHTVSARTLTPLENAERDMIVAALQNNGGNRVAAATEVGMSRSTLYRKLKSYGITA</sequence>
<dbReference type="InterPro" id="IPR058031">
    <property type="entry name" value="AAA_lid_NorR"/>
</dbReference>
<evidence type="ECO:0000256" key="3">
    <source>
        <dbReference type="ARBA" id="ARBA00023015"/>
    </source>
</evidence>
<dbReference type="PROSITE" id="PS00675">
    <property type="entry name" value="SIGMA54_INTERACT_1"/>
    <property type="match status" value="1"/>
</dbReference>
<protein>
    <submittedName>
        <fullName evidence="7">GAF domain-containing protein</fullName>
    </submittedName>
</protein>
<name>A0A7K3LJ97_9ACTN</name>
<dbReference type="Gene3D" id="3.40.50.300">
    <property type="entry name" value="P-loop containing nucleotide triphosphate hydrolases"/>
    <property type="match status" value="1"/>
</dbReference>
<dbReference type="InterPro" id="IPR025662">
    <property type="entry name" value="Sigma_54_int_dom_ATP-bd_1"/>
</dbReference>
<dbReference type="PROSITE" id="PS50045">
    <property type="entry name" value="SIGMA54_INTERACT_4"/>
    <property type="match status" value="1"/>
</dbReference>
<dbReference type="RefSeq" id="WP_059038562.1">
    <property type="nucleotide sequence ID" value="NZ_JAADZU010000003.1"/>
</dbReference>
<dbReference type="GO" id="GO:0043565">
    <property type="term" value="F:sequence-specific DNA binding"/>
    <property type="evidence" value="ECO:0007669"/>
    <property type="project" value="InterPro"/>
</dbReference>
<keyword evidence="2" id="KW-0067">ATP-binding</keyword>
<accession>A0A7K3LJ97</accession>
<dbReference type="SUPFAM" id="SSF46689">
    <property type="entry name" value="Homeodomain-like"/>
    <property type="match status" value="1"/>
</dbReference>
<dbReference type="Gene3D" id="1.10.8.60">
    <property type="match status" value="1"/>
</dbReference>
<evidence type="ECO:0000313" key="8">
    <source>
        <dbReference type="Proteomes" id="UP000466307"/>
    </source>
</evidence>
<evidence type="ECO:0000256" key="4">
    <source>
        <dbReference type="ARBA" id="ARBA00023125"/>
    </source>
</evidence>
<gene>
    <name evidence="7" type="ORF">GYA93_01625</name>
</gene>
<dbReference type="InterPro" id="IPR003018">
    <property type="entry name" value="GAF"/>
</dbReference>
<keyword evidence="3" id="KW-0805">Transcription regulation</keyword>
<dbReference type="InterPro" id="IPR002078">
    <property type="entry name" value="Sigma_54_int"/>
</dbReference>
<dbReference type="Pfam" id="PF01590">
    <property type="entry name" value="GAF"/>
    <property type="match status" value="1"/>
</dbReference>
<dbReference type="Proteomes" id="UP000466307">
    <property type="component" value="Unassembled WGS sequence"/>
</dbReference>
<dbReference type="PRINTS" id="PR01590">
    <property type="entry name" value="HTHFIS"/>
</dbReference>
<evidence type="ECO:0000256" key="2">
    <source>
        <dbReference type="ARBA" id="ARBA00022840"/>
    </source>
</evidence>